<dbReference type="Proteomes" id="UP000284706">
    <property type="component" value="Unassembled WGS sequence"/>
</dbReference>
<accession>A0A409W4I3</accession>
<organism evidence="2 3">
    <name type="scientific">Gymnopilus dilepis</name>
    <dbReference type="NCBI Taxonomy" id="231916"/>
    <lineage>
        <taxon>Eukaryota</taxon>
        <taxon>Fungi</taxon>
        <taxon>Dikarya</taxon>
        <taxon>Basidiomycota</taxon>
        <taxon>Agaricomycotina</taxon>
        <taxon>Agaricomycetes</taxon>
        <taxon>Agaricomycetidae</taxon>
        <taxon>Agaricales</taxon>
        <taxon>Agaricineae</taxon>
        <taxon>Hymenogastraceae</taxon>
        <taxon>Gymnopilus</taxon>
    </lineage>
</organism>
<proteinExistence type="predicted"/>
<protein>
    <submittedName>
        <fullName evidence="2">Uncharacterized protein</fullName>
    </submittedName>
</protein>
<feature type="region of interest" description="Disordered" evidence="1">
    <location>
        <begin position="39"/>
        <end position="70"/>
    </location>
</feature>
<dbReference type="InParanoid" id="A0A409W4I3"/>
<reference evidence="2 3" key="1">
    <citation type="journal article" date="2018" name="Evol. Lett.">
        <title>Horizontal gene cluster transfer increased hallucinogenic mushroom diversity.</title>
        <authorList>
            <person name="Reynolds H.T."/>
            <person name="Vijayakumar V."/>
            <person name="Gluck-Thaler E."/>
            <person name="Korotkin H.B."/>
            <person name="Matheny P.B."/>
            <person name="Slot J.C."/>
        </authorList>
    </citation>
    <scope>NUCLEOTIDE SEQUENCE [LARGE SCALE GENOMIC DNA]</scope>
    <source>
        <strain evidence="2 3">SRW20</strain>
    </source>
</reference>
<evidence type="ECO:0000256" key="1">
    <source>
        <dbReference type="SAM" id="MobiDB-lite"/>
    </source>
</evidence>
<evidence type="ECO:0000313" key="3">
    <source>
        <dbReference type="Proteomes" id="UP000284706"/>
    </source>
</evidence>
<keyword evidence="3" id="KW-1185">Reference proteome</keyword>
<dbReference type="AlphaFoldDB" id="A0A409W4I3"/>
<evidence type="ECO:0000313" key="2">
    <source>
        <dbReference type="EMBL" id="PPQ73407.1"/>
    </source>
</evidence>
<sequence>MSEKTRRDQVRDYLVMWIDFMLWGACDERPRKERWQAARFSEGESIRATDSGDKALRARQGEHSRDSRRT</sequence>
<gene>
    <name evidence="2" type="ORF">CVT26_015799</name>
</gene>
<name>A0A409W4I3_9AGAR</name>
<comment type="caution">
    <text evidence="2">The sequence shown here is derived from an EMBL/GenBank/DDBJ whole genome shotgun (WGS) entry which is preliminary data.</text>
</comment>
<dbReference type="EMBL" id="NHYE01005407">
    <property type="protein sequence ID" value="PPQ73407.1"/>
    <property type="molecule type" value="Genomic_DNA"/>
</dbReference>